<reference evidence="2" key="2">
    <citation type="submission" date="2023-05" db="EMBL/GenBank/DDBJ databases">
        <authorList>
            <person name="Fouks B."/>
        </authorList>
    </citation>
    <scope>NUCLEOTIDE SEQUENCE</scope>
    <source>
        <strain evidence="2">Stay&amp;Tobe</strain>
        <tissue evidence="2">Testes</tissue>
    </source>
</reference>
<evidence type="ECO:0000256" key="1">
    <source>
        <dbReference type="SAM" id="Phobius"/>
    </source>
</evidence>
<feature type="transmembrane region" description="Helical" evidence="1">
    <location>
        <begin position="24"/>
        <end position="44"/>
    </location>
</feature>
<name>A0AAD7Z7Q5_DIPPU</name>
<keyword evidence="1" id="KW-1133">Transmembrane helix</keyword>
<accession>A0AAD7Z7Q5</accession>
<feature type="non-terminal residue" evidence="2">
    <location>
        <position position="1"/>
    </location>
</feature>
<keyword evidence="1" id="KW-0812">Transmembrane</keyword>
<reference evidence="2" key="1">
    <citation type="journal article" date="2023" name="IScience">
        <title>Live-bearing cockroach genome reveals convergent evolutionary mechanisms linked to viviparity in insects and beyond.</title>
        <authorList>
            <person name="Fouks B."/>
            <person name="Harrison M.C."/>
            <person name="Mikhailova A.A."/>
            <person name="Marchal E."/>
            <person name="English S."/>
            <person name="Carruthers M."/>
            <person name="Jennings E.C."/>
            <person name="Chiamaka E.L."/>
            <person name="Frigard R.A."/>
            <person name="Pippel M."/>
            <person name="Attardo G.M."/>
            <person name="Benoit J.B."/>
            <person name="Bornberg-Bauer E."/>
            <person name="Tobe S.S."/>
        </authorList>
    </citation>
    <scope>NUCLEOTIDE SEQUENCE</scope>
    <source>
        <strain evidence="2">Stay&amp;Tobe</strain>
    </source>
</reference>
<evidence type="ECO:0000313" key="2">
    <source>
        <dbReference type="EMBL" id="KAJ9575599.1"/>
    </source>
</evidence>
<sequence length="61" mass="6960">TGNNILILIALDFDAERNFHVHELIFRVIIFTFVVVSMLNIPLLNLCFCNWPCPDVSPETA</sequence>
<keyword evidence="1" id="KW-0472">Membrane</keyword>
<dbReference type="AlphaFoldDB" id="A0AAD7Z7Q5"/>
<feature type="non-terminal residue" evidence="2">
    <location>
        <position position="61"/>
    </location>
</feature>
<organism evidence="2 3">
    <name type="scientific">Diploptera punctata</name>
    <name type="common">Pacific beetle cockroach</name>
    <dbReference type="NCBI Taxonomy" id="6984"/>
    <lineage>
        <taxon>Eukaryota</taxon>
        <taxon>Metazoa</taxon>
        <taxon>Ecdysozoa</taxon>
        <taxon>Arthropoda</taxon>
        <taxon>Hexapoda</taxon>
        <taxon>Insecta</taxon>
        <taxon>Pterygota</taxon>
        <taxon>Neoptera</taxon>
        <taxon>Polyneoptera</taxon>
        <taxon>Dictyoptera</taxon>
        <taxon>Blattodea</taxon>
        <taxon>Blaberoidea</taxon>
        <taxon>Blaberidae</taxon>
        <taxon>Diplopterinae</taxon>
        <taxon>Diploptera</taxon>
    </lineage>
</organism>
<dbReference type="Proteomes" id="UP001233999">
    <property type="component" value="Unassembled WGS sequence"/>
</dbReference>
<gene>
    <name evidence="2" type="ORF">L9F63_007533</name>
</gene>
<proteinExistence type="predicted"/>
<comment type="caution">
    <text evidence="2">The sequence shown here is derived from an EMBL/GenBank/DDBJ whole genome shotgun (WGS) entry which is preliminary data.</text>
</comment>
<evidence type="ECO:0000313" key="3">
    <source>
        <dbReference type="Proteomes" id="UP001233999"/>
    </source>
</evidence>
<dbReference type="EMBL" id="JASPKZ010009828">
    <property type="protein sequence ID" value="KAJ9575599.1"/>
    <property type="molecule type" value="Genomic_DNA"/>
</dbReference>
<keyword evidence="3" id="KW-1185">Reference proteome</keyword>
<protein>
    <submittedName>
        <fullName evidence="2">Uncharacterized protein</fullName>
    </submittedName>
</protein>